<dbReference type="InterPro" id="IPR016024">
    <property type="entry name" value="ARM-type_fold"/>
</dbReference>
<dbReference type="PANTHER" id="PTHR45990">
    <property type="entry name" value="DNA REPAIR PROTEIN REV1"/>
    <property type="match status" value="1"/>
</dbReference>
<dbReference type="InterPro" id="IPR015940">
    <property type="entry name" value="UBA"/>
</dbReference>
<reference evidence="4 5" key="1">
    <citation type="journal article" date="2012" name="Plant Cell">
        <title>Genome comparison of barley and maize smut fungi reveals targeted loss of RNA silencing components and species-specific presence of transposable elements.</title>
        <authorList>
            <person name="Laurie J.D."/>
            <person name="Ali S."/>
            <person name="Linning R."/>
            <person name="Mannhaupt G."/>
            <person name="Wong P."/>
            <person name="Gueldener U."/>
            <person name="Muensterkoetter M."/>
            <person name="Moore R."/>
            <person name="Kahmann R."/>
            <person name="Bakkeren G."/>
            <person name="Schirawski J."/>
        </authorList>
    </citation>
    <scope>NUCLEOTIDE SEQUENCE [LARGE SCALE GENOMIC DNA]</scope>
    <source>
        <strain evidence="5">Uh4875-4</strain>
    </source>
</reference>
<feature type="compositionally biased region" description="Polar residues" evidence="2">
    <location>
        <begin position="1055"/>
        <end position="1086"/>
    </location>
</feature>
<dbReference type="GO" id="GO:0042276">
    <property type="term" value="P:error-prone translesion synthesis"/>
    <property type="evidence" value="ECO:0007669"/>
    <property type="project" value="TreeGrafter"/>
</dbReference>
<feature type="compositionally biased region" description="Low complexity" evidence="2">
    <location>
        <begin position="2932"/>
        <end position="2957"/>
    </location>
</feature>
<feature type="region of interest" description="Disordered" evidence="2">
    <location>
        <begin position="3478"/>
        <end position="3518"/>
    </location>
</feature>
<feature type="compositionally biased region" description="Low complexity" evidence="2">
    <location>
        <begin position="1484"/>
        <end position="1508"/>
    </location>
</feature>
<gene>
    <name evidence="4" type="ORF">UHOR_07976</name>
</gene>
<feature type="compositionally biased region" description="Low complexity" evidence="2">
    <location>
        <begin position="1764"/>
        <end position="1792"/>
    </location>
</feature>
<feature type="compositionally biased region" description="Low complexity" evidence="2">
    <location>
        <begin position="1039"/>
        <end position="1054"/>
    </location>
</feature>
<dbReference type="InterPro" id="IPR010314">
    <property type="entry name" value="E3_Ub_ligase_DUF913"/>
</dbReference>
<dbReference type="Pfam" id="PF00627">
    <property type="entry name" value="UBA"/>
    <property type="match status" value="1"/>
</dbReference>
<feature type="compositionally biased region" description="Basic residues" evidence="2">
    <location>
        <begin position="2770"/>
        <end position="2782"/>
    </location>
</feature>
<dbReference type="PANTHER" id="PTHR45990:SF1">
    <property type="entry name" value="DNA REPAIR PROTEIN REV1"/>
    <property type="match status" value="1"/>
</dbReference>
<feature type="compositionally biased region" description="Acidic residues" evidence="2">
    <location>
        <begin position="2411"/>
        <end position="2453"/>
    </location>
</feature>
<organism evidence="4 5">
    <name type="scientific">Ustilago hordei</name>
    <name type="common">Barley covered smut fungus</name>
    <dbReference type="NCBI Taxonomy" id="120017"/>
    <lineage>
        <taxon>Eukaryota</taxon>
        <taxon>Fungi</taxon>
        <taxon>Dikarya</taxon>
        <taxon>Basidiomycota</taxon>
        <taxon>Ustilaginomycotina</taxon>
        <taxon>Ustilaginomycetes</taxon>
        <taxon>Ustilaginales</taxon>
        <taxon>Ustilaginaceae</taxon>
        <taxon>Ustilago</taxon>
    </lineage>
</organism>
<feature type="compositionally biased region" description="Low complexity" evidence="2">
    <location>
        <begin position="3133"/>
        <end position="3153"/>
    </location>
</feature>
<name>I2FTX3_USTHO</name>
<dbReference type="Pfam" id="PF14377">
    <property type="entry name" value="UBM"/>
    <property type="match status" value="2"/>
</dbReference>
<feature type="region of interest" description="Disordered" evidence="2">
    <location>
        <begin position="1945"/>
        <end position="1977"/>
    </location>
</feature>
<feature type="region of interest" description="Disordered" evidence="2">
    <location>
        <begin position="2042"/>
        <end position="2099"/>
    </location>
</feature>
<dbReference type="OrthoDB" id="8068875at2759"/>
<dbReference type="eggNOG" id="KOG0939">
    <property type="taxonomic scope" value="Eukaryota"/>
</dbReference>
<keyword evidence="1" id="KW-0808">Transferase</keyword>
<feature type="region of interest" description="Disordered" evidence="2">
    <location>
        <begin position="1018"/>
        <end position="1093"/>
    </location>
</feature>
<feature type="compositionally biased region" description="Basic and acidic residues" evidence="2">
    <location>
        <begin position="2089"/>
        <end position="2099"/>
    </location>
</feature>
<feature type="compositionally biased region" description="Low complexity" evidence="2">
    <location>
        <begin position="2981"/>
        <end position="3017"/>
    </location>
</feature>
<feature type="region of interest" description="Disordered" evidence="2">
    <location>
        <begin position="3240"/>
        <end position="3261"/>
    </location>
</feature>
<feature type="compositionally biased region" description="Low complexity" evidence="2">
    <location>
        <begin position="2066"/>
        <end position="2077"/>
    </location>
</feature>
<dbReference type="GO" id="GO:0005634">
    <property type="term" value="C:nucleus"/>
    <property type="evidence" value="ECO:0007669"/>
    <property type="project" value="TreeGrafter"/>
</dbReference>
<feature type="region of interest" description="Disordered" evidence="2">
    <location>
        <begin position="2971"/>
        <end position="3022"/>
    </location>
</feature>
<comment type="caution">
    <text evidence="4">The sequence shown here is derived from an EMBL/GenBank/DDBJ whole genome shotgun (WGS) entry which is preliminary data.</text>
</comment>
<dbReference type="OMA" id="ADEMKYG"/>
<feature type="compositionally biased region" description="Polar residues" evidence="2">
    <location>
        <begin position="3369"/>
        <end position="3378"/>
    </location>
</feature>
<dbReference type="SUPFAM" id="SSF46934">
    <property type="entry name" value="UBA-like"/>
    <property type="match status" value="1"/>
</dbReference>
<dbReference type="Proteomes" id="UP000006174">
    <property type="component" value="Unassembled WGS sequence"/>
</dbReference>
<feature type="region of interest" description="Disordered" evidence="2">
    <location>
        <begin position="1456"/>
        <end position="1569"/>
    </location>
</feature>
<dbReference type="HOGENOM" id="CLU_000215_0_0_1"/>
<dbReference type="GO" id="GO:0003887">
    <property type="term" value="F:DNA-directed DNA polymerase activity"/>
    <property type="evidence" value="ECO:0007669"/>
    <property type="project" value="TreeGrafter"/>
</dbReference>
<protein>
    <submittedName>
        <fullName evidence="4">Related to E3 ubiquitin protein ligase TOM1</fullName>
    </submittedName>
</protein>
<feature type="region of interest" description="Disordered" evidence="2">
    <location>
        <begin position="3338"/>
        <end position="3379"/>
    </location>
</feature>
<accession>I2FTX3</accession>
<dbReference type="STRING" id="1128400.I2FTX3"/>
<feature type="region of interest" description="Disordered" evidence="2">
    <location>
        <begin position="2870"/>
        <end position="2907"/>
    </location>
</feature>
<proteinExistence type="predicted"/>
<feature type="region of interest" description="Disordered" evidence="2">
    <location>
        <begin position="3179"/>
        <end position="3212"/>
    </location>
</feature>
<dbReference type="UniPathway" id="UPA00143"/>
<feature type="region of interest" description="Disordered" evidence="2">
    <location>
        <begin position="2691"/>
        <end position="2712"/>
    </location>
</feature>
<feature type="region of interest" description="Disordered" evidence="2">
    <location>
        <begin position="1690"/>
        <end position="1720"/>
    </location>
</feature>
<sequence length="3741" mass="401780">MKITKSPKRLVPAAPEVLALQDRILKSSDDELPEALDNISEWCWPRGDLYYWTGVLNRFDTILEVVCRDYELSSIQVNHFTPLTKRLVFSILRFSRLLIENCTNRKLYNSFEHLNELLYTRDLDILEAALRLVLRAAQQHSSHHPRHDFQISKDRLTTLAMIWTPRDHGLSLVDIAQPDTALPSELSHVRFQFFKRSGTASQGASTFSQPFASSTSSSTQARNFASPHQPRHHQQQHHDQSTSTPTRSRHRDNRPAMLPALSTGALPATPTRADDRNDGGNSATQSGSASASARREGLMTVDLGKISTASGDPADLLAKAVETYEIPPEERFELFQRIRLALGFPNQHERKQLLICRLLAIACYGLVINESVANTQLFLYEPDLVQRIASLVDPVQKLDMSVQSSAFYALDSLGRYRNKVSVVLNSVNASVNHGIILSVLRNLIQDLRTDQPNSSDHYVDSVLSFVAFIASTSVGSHMIVGAGLIPLLIELVNVPTPDCYMVQRTISRATGLIDSLTYAVPQAFDLFCNARGLDVMVERIEAEVERDIDDGSADRMSVRVFGEPGPDNIYGRLAFGRASLLRAMFKSITQMMSSTGTGDGLRNLINTSLPTSLKRIIEHRSIFGPQVFALAINIMATFIHNEPTSLAILQEAKIPEAFFDAIEADIEAHWDVIYSIPNAVGAICLNQAGLDLFNARPIIPKLFSLFTSERHSKVFQDRDNANAFGAAIDELMRHQPSVKTIVMDSIMRSLEEIKEMGRNFELPQDLKARAAYGLLPVGDAAADEAAAAASTGTTNGRSVALADVVTDEPDPIRKEDSTKLESNPVITSIDVIARFLEGLFQTVSHCKDFIKLDGLDKLLGFYSLPCLPYDFPQSLLADPLVTLIRFMAEISPSTVLIAMLRDVKNASEEVAELFGVSDKSFASMTYHNATSRLLWMATPRDDAEAERANLAFRKLAGLCSRSHLFTDVCSISYVGHKLPSIFLQTLVSSASSGTMSIAELGAIHRACAWENMLLKTSLPPPIPPSASTATANESKDGEASQAESQGSEGQPSSSNAAGQTSATSFSSAINGASGTSAPATQVQRPSQHGVPDDLLQDLAGTVEQTRTAVSPQTQEQDPRQRNAAALRYVASQIPSSLTSLFEETVRYLAPRRSVDTAHKAAAHTVSVEIAKSLKEHLTWRESSNGINSFAFATLMICQTSCLLFDERPSSPVVYSAILRAFDKQGGLEALFDLFRRYVAEIDRFYNGHGNRVDPSAADFDEAGIKLGHTCGGLKVTLGLLLKLVHCKGLIDSAQTTQLVREGGKDVFEPHAYLINIRSQVLSLLLFVWDKPWLPSLPASVNRLMLQNLLTILKAQNENVPTAKKSTPPGSSSTAATLESGLQGLMNMRNPFAFGSAPRVVPAPVRRAPNEDRVRTMVDMGFPENAARHALSRCQNNLNAATEYLLMHDDLVVQYRDNPNRSWNDEGATGPARGQTGAPAAAESTATGPDATATDEAAATPAAGTAATDGDADDWEDQMTDAPTPAANAAAASTDASGDVQDAAMTDAADRSNATDSTSRTEKDDTMDSDKVAKMKVELEQQRSLLRSSLVERGLELADHHPALVFEVKSAILLEASDRVKTMKYVETLAKLIESEASGAFGLKAEFVALRMQLLALVLHDEQIFKQLDRDMATTVLRALEGLVQLYGNRSHSNTGTDSSSATQSADLSQNTPASVQQKPSTATPKWLASLILALVGILGFSEDIVEVKTDDAFLDVSVEAESKAASGSGESSSKPQEAAADGPSSASSSPEEPTLPRVRVGSVPISDALFHFTVQIFREATTLERNDLLAAFRLLTVLTRNHSYAARFAREGGVRLIFEPFRVLEPKQVSGCQPFVAIVLRHIVEDAQTLATVMAQEIHSLVAQSRNKTSDTSTLVRQLDCAVLRDPNVFLESAVAKVEMTEYSPTKGSGHIKLLQEPSATESGPKESPSDLAGNGQTSLASLRLGDEPMKGAADGGNAKTADELASFFKSTPQATPTNVPSEEVDGLMGFLLTELLKTTSRKTQSSCTASNDIKDMSETSANGPTANASDATSASAEPSVSSTTSAVPEKEKEKTEEQKQDDIAFFYSSFLMQCLTELLSSYSTCKTSFTNFSKKRLFAAAAGTIATHVATPAAGPSSSATFAPGTPGAKETGRSRAGILGTFLTDLVPAGFLSSYGNAELRRKMTLSNWAMSVLVALTADVTVHIDVKEVPADLIAVRKTVLDAIARAIKEAASCSEPIEVRYGRLYALSDLCYRLLIARPNSTGGKQTEDLTLHMAKTMLEKNYVTVLTSAIADVDLNLPTVKSLLEAILRPLEHLTKIAIKMGKAKDKNGNRAVVDESEEETDFSSDYDMEDEFDDEDEDDEDIEREDTPDFYRNSSLGMHTGEMETGYDDDEMSDENMDDDEDMDMEDFDTETGSELSSDEELEGEDGDNPRVIEITDSDTDMDDSSDEDSDSDDDGHTHSHGHGSHGDDISIDGEDDGWTDEDDEDEDGDDLEGEDGEPLDFEEALDFVFEDGEEGMPPIPEEYEPEDESAAFDGADPLMDDEEEIEMLEEDSMDGGMDGDELSQLELAEEYAAPVDDRFGANWGWTAVPDPRTASSGASGDRPRSAGVFPPNFFLPNAIANMAGGTGGHRRRGLLDFDSMMGPRRAAPPSDEISTHPLLVDQSDADASRHAGRATRRASGGGQLPSGYADWAQSVEDFVGEGALQFLENLLSRGGANQGIRIEVGDGGRMRIDGVNVGGHLGRARHHHHHHHSHTHQGQAMLGGEGQRAPSSRQAAAMSDPVVLAQSFTPMPTITRWSEEALILLPSSPVSSERTSKMRAHLINALLPGFKKSRLETRRKLEEDRKKLEEAKQTREQAETELKRLRESKERTEKELEEARERLREGLAAARATVAADCSPDLTPAAETSTSDAAADQQQTNASATTSSASETIAPAAALENAAPATDDVEMTDAEPAPAPSAASVAGGAEASSSSAQPAEPPAGASSGQADAPAAERATITINGEEIDITDTGIDPTFLEALPDDLREEVLNQHFRERRATEATSNLPQPTSIAPEFLDALPPELRAEVIHQEAIETSRRRIREQMAAQGNERSGQGAGRPTTEDASSTSSSRPAGQSSGSAGQSGDTRGFSFGDDAIEEMLRDDEQLLDILPMGGSLGGENADGRPRQHRRFDEEDDSQDVSNGTVRALPASAAARRLGDLPIRVLDVTGGPRLGAPNGGIDAANTDASKKPGPRDAIQLLDKSGVATLVRLLFFPQMNAKQTALHKVLANLSENAKTRSELLNLLLMVLSEGSVDAHAVDRSFVSMSNRANRMHATPSRPTPKRANSGPASAFHGHASTPGGQSSTAPLSKTGDEAPFLIASRSIDTLLHLTAVNTQAALYFLRDDLRPPKRSKGKEKEKEKDATERGAAPLNVLLGLLSKETILANSQLVDSLLALLSTVTKPLLAVSPKPEDAKQSSNATEQTNSEAATSTEMVRSDGAGPAIVGAGANTSNEAAPARAVAGISAAPGNNEVLSTTKATEAASAAAAADGSLSATPLVPADRLCNIVKPLATAVSSKGFQHTLAVASHLSMIDGARDTICGALQTQANEASKALVTDLDALLSTLPEPVEEDEEEEAEKKTASGAENGGSSLTETPSVAAAATAAAAAASAGVTQSGIVISGPTVTDRLSAMSGAQRIESKALATLASPANAQAVLLRSLRALDYIMTGR</sequence>
<evidence type="ECO:0000256" key="2">
    <source>
        <dbReference type="SAM" id="MobiDB-lite"/>
    </source>
</evidence>
<feature type="region of interest" description="Disordered" evidence="2">
    <location>
        <begin position="3637"/>
        <end position="3664"/>
    </location>
</feature>
<dbReference type="GO" id="GO:0017125">
    <property type="term" value="F:deoxycytidyl transferase activity"/>
    <property type="evidence" value="ECO:0007669"/>
    <property type="project" value="TreeGrafter"/>
</dbReference>
<feature type="region of interest" description="Disordered" evidence="2">
    <location>
        <begin position="1764"/>
        <end position="1797"/>
    </location>
</feature>
<dbReference type="PROSITE" id="PS50030">
    <property type="entry name" value="UBA"/>
    <property type="match status" value="1"/>
</dbReference>
<feature type="compositionally biased region" description="Acidic residues" evidence="2">
    <location>
        <begin position="2462"/>
        <end position="2480"/>
    </location>
</feature>
<dbReference type="Gene3D" id="1.10.8.10">
    <property type="entry name" value="DNA helicase RuvA subunit, C-terminal domain"/>
    <property type="match status" value="1"/>
</dbReference>
<feature type="domain" description="UBA" evidence="3">
    <location>
        <begin position="1407"/>
        <end position="1447"/>
    </location>
</feature>
<dbReference type="Pfam" id="PF06012">
    <property type="entry name" value="DUF908"/>
    <property type="match status" value="1"/>
</dbReference>
<evidence type="ECO:0000259" key="3">
    <source>
        <dbReference type="PROSITE" id="PS50030"/>
    </source>
</evidence>
<feature type="region of interest" description="Disordered" evidence="2">
    <location>
        <begin position="202"/>
        <end position="295"/>
    </location>
</feature>
<feature type="compositionally biased region" description="Polar residues" evidence="2">
    <location>
        <begin position="3486"/>
        <end position="3504"/>
    </location>
</feature>
<keyword evidence="5" id="KW-1185">Reference proteome</keyword>
<feature type="compositionally biased region" description="Low complexity" evidence="2">
    <location>
        <begin position="1520"/>
        <end position="1536"/>
    </location>
</feature>
<feature type="region of interest" description="Disordered" evidence="2">
    <location>
        <begin position="3113"/>
        <end position="3160"/>
    </location>
</feature>
<dbReference type="Pfam" id="PF06025">
    <property type="entry name" value="DUF913"/>
    <property type="match status" value="1"/>
</dbReference>
<feature type="compositionally biased region" description="Acidic residues" evidence="2">
    <location>
        <begin position="2496"/>
        <end position="2541"/>
    </location>
</feature>
<evidence type="ECO:0000313" key="4">
    <source>
        <dbReference type="EMBL" id="CCF50366.1"/>
    </source>
</evidence>
<evidence type="ECO:0000313" key="5">
    <source>
        <dbReference type="Proteomes" id="UP000006174"/>
    </source>
</evidence>
<dbReference type="SUPFAM" id="SSF48371">
    <property type="entry name" value="ARM repeat"/>
    <property type="match status" value="1"/>
</dbReference>
<dbReference type="InterPro" id="IPR009060">
    <property type="entry name" value="UBA-like_sf"/>
</dbReference>
<feature type="compositionally biased region" description="Acidic residues" evidence="2">
    <location>
        <begin position="1509"/>
        <end position="1518"/>
    </location>
</feature>
<dbReference type="GO" id="GO:0016567">
    <property type="term" value="P:protein ubiquitination"/>
    <property type="evidence" value="ECO:0007669"/>
    <property type="project" value="UniProtKB-UniPathway"/>
</dbReference>
<feature type="compositionally biased region" description="Low complexity" evidence="2">
    <location>
        <begin position="279"/>
        <end position="292"/>
    </location>
</feature>
<feature type="compositionally biased region" description="Polar residues" evidence="2">
    <location>
        <begin position="2042"/>
        <end position="2052"/>
    </location>
</feature>
<dbReference type="CDD" id="cd14297">
    <property type="entry name" value="UBA2_spUBP14_like"/>
    <property type="match status" value="1"/>
</dbReference>
<feature type="region of interest" description="Disordered" evidence="2">
    <location>
        <begin position="2770"/>
        <end position="2802"/>
    </location>
</feature>
<feature type="compositionally biased region" description="Basic and acidic residues" evidence="2">
    <location>
        <begin position="1558"/>
        <end position="1569"/>
    </location>
</feature>
<dbReference type="InterPro" id="IPR025527">
    <property type="entry name" value="HUWE1/Rev1_UBM"/>
</dbReference>
<feature type="region of interest" description="Disordered" evidence="2">
    <location>
        <begin position="2922"/>
        <end position="2957"/>
    </location>
</feature>
<feature type="compositionally biased region" description="Acidic residues" evidence="2">
    <location>
        <begin position="2548"/>
        <end position="2557"/>
    </location>
</feature>
<feature type="compositionally biased region" description="Acidic residues" evidence="2">
    <location>
        <begin position="2360"/>
        <end position="2394"/>
    </location>
</feature>
<dbReference type="GO" id="GO:0070987">
    <property type="term" value="P:error-free translesion synthesis"/>
    <property type="evidence" value="ECO:0007669"/>
    <property type="project" value="TreeGrafter"/>
</dbReference>
<feature type="compositionally biased region" description="Low complexity" evidence="2">
    <location>
        <begin position="204"/>
        <end position="221"/>
    </location>
</feature>
<dbReference type="SMART" id="SM00165">
    <property type="entry name" value="UBA"/>
    <property type="match status" value="1"/>
</dbReference>
<dbReference type="InterPro" id="IPR010309">
    <property type="entry name" value="E3_Ub_ligase_DUF908"/>
</dbReference>
<dbReference type="EMBL" id="CAGI01000154">
    <property type="protein sequence ID" value="CCF50366.1"/>
    <property type="molecule type" value="Genomic_DNA"/>
</dbReference>
<evidence type="ECO:0000256" key="1">
    <source>
        <dbReference type="ARBA" id="ARBA00022679"/>
    </source>
</evidence>
<feature type="region of interest" description="Disordered" evidence="2">
    <location>
        <begin position="2352"/>
        <end position="2562"/>
    </location>
</feature>